<reference evidence="1 2" key="1">
    <citation type="journal article" date="2015" name="Stand. Genomic Sci.">
        <title>Genomic Encyclopedia of Bacterial and Archaeal Type Strains, Phase III: the genomes of soil and plant-associated and newly described type strains.</title>
        <authorList>
            <person name="Whitman W.B."/>
            <person name="Woyke T."/>
            <person name="Klenk H.P."/>
            <person name="Zhou Y."/>
            <person name="Lilburn T.G."/>
            <person name="Beck B.J."/>
            <person name="De Vos P."/>
            <person name="Vandamme P."/>
            <person name="Eisen J.A."/>
            <person name="Garrity G."/>
            <person name="Hugenholtz P."/>
            <person name="Kyrpides N.C."/>
        </authorList>
    </citation>
    <scope>NUCLEOTIDE SEQUENCE [LARGE SCALE GENOMIC DNA]</scope>
    <source>
        <strain evidence="1 2">VKM Ac-2572</strain>
    </source>
</reference>
<protein>
    <submittedName>
        <fullName evidence="1">Uncharacterized protein</fullName>
    </submittedName>
</protein>
<sequence length="64" mass="6754">MSSSSVEYVAGLREVGVGDSLQLQEVTLAAARLVSNSPALTAFIEQLAQLLEIPTLASQVRKPV</sequence>
<gene>
    <name evidence="1" type="ORF">EV652_13119</name>
</gene>
<evidence type="ECO:0000313" key="1">
    <source>
        <dbReference type="EMBL" id="TCO12221.1"/>
    </source>
</evidence>
<keyword evidence="2" id="KW-1185">Reference proteome</keyword>
<dbReference type="AlphaFoldDB" id="A0A4R2GR10"/>
<evidence type="ECO:0000313" key="2">
    <source>
        <dbReference type="Proteomes" id="UP000294508"/>
    </source>
</evidence>
<organism evidence="1 2">
    <name type="scientific">Kribbella steppae</name>
    <dbReference type="NCBI Taxonomy" id="2512223"/>
    <lineage>
        <taxon>Bacteria</taxon>
        <taxon>Bacillati</taxon>
        <taxon>Actinomycetota</taxon>
        <taxon>Actinomycetes</taxon>
        <taxon>Propionibacteriales</taxon>
        <taxon>Kribbellaceae</taxon>
        <taxon>Kribbella</taxon>
    </lineage>
</organism>
<proteinExistence type="predicted"/>
<dbReference type="Proteomes" id="UP000294508">
    <property type="component" value="Unassembled WGS sequence"/>
</dbReference>
<comment type="caution">
    <text evidence="1">The sequence shown here is derived from an EMBL/GenBank/DDBJ whole genome shotgun (WGS) entry which is preliminary data.</text>
</comment>
<name>A0A4R2GR10_9ACTN</name>
<dbReference type="RefSeq" id="WP_158441586.1">
    <property type="nucleotide sequence ID" value="NZ_SLWN01000031.1"/>
</dbReference>
<accession>A0A4R2GR10</accession>
<dbReference type="EMBL" id="SLWN01000031">
    <property type="protein sequence ID" value="TCO12221.1"/>
    <property type="molecule type" value="Genomic_DNA"/>
</dbReference>